<keyword evidence="2" id="KW-1185">Reference proteome</keyword>
<reference evidence="1 2" key="2">
    <citation type="journal article" date="2022" name="Mol. Ecol. Resour.">
        <title>The genomes of chicory, endive, great burdock and yacon provide insights into Asteraceae paleo-polyploidization history and plant inulin production.</title>
        <authorList>
            <person name="Fan W."/>
            <person name="Wang S."/>
            <person name="Wang H."/>
            <person name="Wang A."/>
            <person name="Jiang F."/>
            <person name="Liu H."/>
            <person name="Zhao H."/>
            <person name="Xu D."/>
            <person name="Zhang Y."/>
        </authorList>
    </citation>
    <scope>NUCLEOTIDE SEQUENCE [LARGE SCALE GENOMIC DNA]</scope>
    <source>
        <strain evidence="2">cv. Niubang</strain>
    </source>
</reference>
<gene>
    <name evidence="1" type="ORF">L6452_28311</name>
</gene>
<proteinExistence type="predicted"/>
<evidence type="ECO:0000313" key="1">
    <source>
        <dbReference type="EMBL" id="KAI3702568.1"/>
    </source>
</evidence>
<organism evidence="1 2">
    <name type="scientific">Arctium lappa</name>
    <name type="common">Greater burdock</name>
    <name type="synonym">Lappa major</name>
    <dbReference type="NCBI Taxonomy" id="4217"/>
    <lineage>
        <taxon>Eukaryota</taxon>
        <taxon>Viridiplantae</taxon>
        <taxon>Streptophyta</taxon>
        <taxon>Embryophyta</taxon>
        <taxon>Tracheophyta</taxon>
        <taxon>Spermatophyta</taxon>
        <taxon>Magnoliopsida</taxon>
        <taxon>eudicotyledons</taxon>
        <taxon>Gunneridae</taxon>
        <taxon>Pentapetalae</taxon>
        <taxon>asterids</taxon>
        <taxon>campanulids</taxon>
        <taxon>Asterales</taxon>
        <taxon>Asteraceae</taxon>
        <taxon>Carduoideae</taxon>
        <taxon>Cardueae</taxon>
        <taxon>Arctiinae</taxon>
        <taxon>Arctium</taxon>
    </lineage>
</organism>
<dbReference type="EMBL" id="CM042055">
    <property type="protein sequence ID" value="KAI3702568.1"/>
    <property type="molecule type" value="Genomic_DNA"/>
</dbReference>
<accession>A0ACB8ZY44</accession>
<comment type="caution">
    <text evidence="1">The sequence shown here is derived from an EMBL/GenBank/DDBJ whole genome shotgun (WGS) entry which is preliminary data.</text>
</comment>
<reference evidence="2" key="1">
    <citation type="journal article" date="2022" name="Mol. Ecol. Resour.">
        <title>The genomes of chicory, endive, great burdock and yacon provide insights into Asteraceae palaeo-polyploidization history and plant inulin production.</title>
        <authorList>
            <person name="Fan W."/>
            <person name="Wang S."/>
            <person name="Wang H."/>
            <person name="Wang A."/>
            <person name="Jiang F."/>
            <person name="Liu H."/>
            <person name="Zhao H."/>
            <person name="Xu D."/>
            <person name="Zhang Y."/>
        </authorList>
    </citation>
    <scope>NUCLEOTIDE SEQUENCE [LARGE SCALE GENOMIC DNA]</scope>
    <source>
        <strain evidence="2">cv. Niubang</strain>
    </source>
</reference>
<protein>
    <submittedName>
        <fullName evidence="1">Uncharacterized protein</fullName>
    </submittedName>
</protein>
<sequence length="306" mass="34424">MENLPETLYIDPTAATSSTTATGPESAAVDRAKIEQCIQLLHQPSGREEALALLNKERRSKEMPVLLWNSKNISFILLQEVCAAYKLLSPPALGMKEATRVCNAIALFQSMASHPDTKMAIVKAKIPVYIYPFLNTTEQRHKHFDYLRLTSLGVIGALVKTEDSNSQEIIHFLLETQVFPLCLRCIEVGGELAKTVATFVVSKILTYEEGQRYCGSFPERFYAVVQVLTKIVDQFPGKPSLQLLKHILTCFMRLSEVSRPCDALSKCYPARLRDPAYLNFVCEEPTVRRFADQVLHHVTTHSHRLG</sequence>
<name>A0ACB8ZY44_ARCLA</name>
<evidence type="ECO:0000313" key="2">
    <source>
        <dbReference type="Proteomes" id="UP001055879"/>
    </source>
</evidence>
<dbReference type="Proteomes" id="UP001055879">
    <property type="component" value="Linkage Group LG09"/>
</dbReference>